<organism evidence="1 2">
    <name type="scientific">Tanacetum coccineum</name>
    <dbReference type="NCBI Taxonomy" id="301880"/>
    <lineage>
        <taxon>Eukaryota</taxon>
        <taxon>Viridiplantae</taxon>
        <taxon>Streptophyta</taxon>
        <taxon>Embryophyta</taxon>
        <taxon>Tracheophyta</taxon>
        <taxon>Spermatophyta</taxon>
        <taxon>Magnoliopsida</taxon>
        <taxon>eudicotyledons</taxon>
        <taxon>Gunneridae</taxon>
        <taxon>Pentapetalae</taxon>
        <taxon>asterids</taxon>
        <taxon>campanulids</taxon>
        <taxon>Asterales</taxon>
        <taxon>Asteraceae</taxon>
        <taxon>Asteroideae</taxon>
        <taxon>Anthemideae</taxon>
        <taxon>Anthemidinae</taxon>
        <taxon>Tanacetum</taxon>
    </lineage>
</organism>
<dbReference type="EMBL" id="BQNB010012189">
    <property type="protein sequence ID" value="GJT00352.1"/>
    <property type="molecule type" value="Genomic_DNA"/>
</dbReference>
<reference evidence="1" key="1">
    <citation type="journal article" date="2022" name="Int. J. Mol. Sci.">
        <title>Draft Genome of Tanacetum Coccineum: Genomic Comparison of Closely Related Tanacetum-Family Plants.</title>
        <authorList>
            <person name="Yamashiro T."/>
            <person name="Shiraishi A."/>
            <person name="Nakayama K."/>
            <person name="Satake H."/>
        </authorList>
    </citation>
    <scope>NUCLEOTIDE SEQUENCE</scope>
</reference>
<evidence type="ECO:0000313" key="1">
    <source>
        <dbReference type="EMBL" id="GJT00352.1"/>
    </source>
</evidence>
<protein>
    <submittedName>
        <fullName evidence="1">Uncharacterized protein</fullName>
    </submittedName>
</protein>
<dbReference type="Proteomes" id="UP001151760">
    <property type="component" value="Unassembled WGS sequence"/>
</dbReference>
<accession>A0ABQ5AFG7</accession>
<evidence type="ECO:0000313" key="2">
    <source>
        <dbReference type="Proteomes" id="UP001151760"/>
    </source>
</evidence>
<gene>
    <name evidence="1" type="ORF">Tco_0821521</name>
</gene>
<keyword evidence="2" id="KW-1185">Reference proteome</keyword>
<sequence length="329" mass="38037">MLKVYDCSNYGVTCEDEAKRCNSGAKIKTFEENGYLLPYAVSSKEDTAYQRQLITRICETVRRKGIAMVTPNLNGTHTTPCLSDLNPAEPKTNDNVKIEISKELLMELRNNAYNGAEANDATDHITKFLQWSMNEGNDKITSWVELVDKFFYKYYPLSHASRENNTNGECKCHQRFMNWLNSKFKNPWKLNTTTKNALWNFWEKGYDNDTLIYDEESSDDESYESDHQDANPFFDPYLDDKNKGNKSDHMGYNENSSRPEQFILNDAPHSGNKEQPNEGMCRVDKFEGIKYSVGDNEEFLGIRTLERDSWAQTVNGISSIYLDIFHKKD</sequence>
<comment type="caution">
    <text evidence="1">The sequence shown here is derived from an EMBL/GenBank/DDBJ whole genome shotgun (WGS) entry which is preliminary data.</text>
</comment>
<name>A0ABQ5AFG7_9ASTR</name>
<reference evidence="1" key="2">
    <citation type="submission" date="2022-01" db="EMBL/GenBank/DDBJ databases">
        <authorList>
            <person name="Yamashiro T."/>
            <person name="Shiraishi A."/>
            <person name="Satake H."/>
            <person name="Nakayama K."/>
        </authorList>
    </citation>
    <scope>NUCLEOTIDE SEQUENCE</scope>
</reference>
<proteinExistence type="predicted"/>